<dbReference type="Gene3D" id="3.40.50.720">
    <property type="entry name" value="NAD(P)-binding Rossmann-like Domain"/>
    <property type="match status" value="1"/>
</dbReference>
<keyword evidence="2" id="KW-0560">Oxidoreductase</keyword>
<sequence>MTSQKPDFLPTFTKTWNTSPTPSISPTRPELSAKGKVVVITGGGTGIGASIALSFAKAGASAIGLVARRAEKLQETQAAIQKAVPGAKIQYALADVADLSALQSAFQELSSSFGKIDELVFSAGYLNNPATIMDSDPEDWWKTEKITILGIFNTIRAFVPLASSDAQLINITSAIAHIPSTTFFGMSAHASSKIASAKIVEFAGNELKDKGIRVVNVQPGVVSTDTNTRFGLDTGNFCVWLASKEATFLNGKFVFVNWDVDELKQRMEEIEKNPTLLTLTLEGPVF</sequence>
<dbReference type="CDD" id="cd05233">
    <property type="entry name" value="SDR_c"/>
    <property type="match status" value="1"/>
</dbReference>
<comment type="caution">
    <text evidence="4">The sequence shown here is derived from an EMBL/GenBank/DDBJ whole genome shotgun (WGS) entry which is preliminary data.</text>
</comment>
<dbReference type="SUPFAM" id="SSF51735">
    <property type="entry name" value="NAD(P)-binding Rossmann-fold domains"/>
    <property type="match status" value="1"/>
</dbReference>
<evidence type="ECO:0000313" key="4">
    <source>
        <dbReference type="EMBL" id="KAF4637352.1"/>
    </source>
</evidence>
<evidence type="ECO:0008006" key="6">
    <source>
        <dbReference type="Google" id="ProtNLM"/>
    </source>
</evidence>
<comment type="similarity">
    <text evidence="1">Belongs to the short-chain dehydrogenases/reductases (SDR) family.</text>
</comment>
<evidence type="ECO:0000256" key="3">
    <source>
        <dbReference type="SAM" id="MobiDB-lite"/>
    </source>
</evidence>
<dbReference type="PRINTS" id="PR00081">
    <property type="entry name" value="GDHRDH"/>
</dbReference>
<keyword evidence="5" id="KW-1185">Reference proteome</keyword>
<dbReference type="InterPro" id="IPR002347">
    <property type="entry name" value="SDR_fam"/>
</dbReference>
<evidence type="ECO:0000256" key="1">
    <source>
        <dbReference type="ARBA" id="ARBA00006484"/>
    </source>
</evidence>
<name>A0A8H4RWL6_9HELO</name>
<feature type="compositionally biased region" description="Low complexity" evidence="3">
    <location>
        <begin position="18"/>
        <end position="27"/>
    </location>
</feature>
<accession>A0A8H4RWL6</accession>
<evidence type="ECO:0000256" key="2">
    <source>
        <dbReference type="ARBA" id="ARBA00023002"/>
    </source>
</evidence>
<gene>
    <name evidence="4" type="ORF">G7Y89_g705</name>
</gene>
<dbReference type="Pfam" id="PF00106">
    <property type="entry name" value="adh_short"/>
    <property type="match status" value="1"/>
</dbReference>
<organism evidence="4 5">
    <name type="scientific">Cudoniella acicularis</name>
    <dbReference type="NCBI Taxonomy" id="354080"/>
    <lineage>
        <taxon>Eukaryota</taxon>
        <taxon>Fungi</taxon>
        <taxon>Dikarya</taxon>
        <taxon>Ascomycota</taxon>
        <taxon>Pezizomycotina</taxon>
        <taxon>Leotiomycetes</taxon>
        <taxon>Helotiales</taxon>
        <taxon>Tricladiaceae</taxon>
        <taxon>Cudoniella</taxon>
    </lineage>
</organism>
<dbReference type="GO" id="GO:0016491">
    <property type="term" value="F:oxidoreductase activity"/>
    <property type="evidence" value="ECO:0007669"/>
    <property type="project" value="UniProtKB-KW"/>
</dbReference>
<dbReference type="Proteomes" id="UP000566819">
    <property type="component" value="Unassembled WGS sequence"/>
</dbReference>
<dbReference type="OrthoDB" id="1933717at2759"/>
<feature type="region of interest" description="Disordered" evidence="3">
    <location>
        <begin position="1"/>
        <end position="29"/>
    </location>
</feature>
<evidence type="ECO:0000313" key="5">
    <source>
        <dbReference type="Proteomes" id="UP000566819"/>
    </source>
</evidence>
<reference evidence="4 5" key="1">
    <citation type="submission" date="2020-03" db="EMBL/GenBank/DDBJ databases">
        <title>Draft Genome Sequence of Cudoniella acicularis.</title>
        <authorList>
            <person name="Buettner E."/>
            <person name="Kellner H."/>
        </authorList>
    </citation>
    <scope>NUCLEOTIDE SEQUENCE [LARGE SCALE GENOMIC DNA]</scope>
    <source>
        <strain evidence="4 5">DSM 108380</strain>
    </source>
</reference>
<dbReference type="PANTHER" id="PTHR42901:SF1">
    <property type="entry name" value="ALCOHOL DEHYDROGENASE"/>
    <property type="match status" value="1"/>
</dbReference>
<dbReference type="AlphaFoldDB" id="A0A8H4RWL6"/>
<dbReference type="InterPro" id="IPR036291">
    <property type="entry name" value="NAD(P)-bd_dom_sf"/>
</dbReference>
<dbReference type="EMBL" id="JAAMPI010000025">
    <property type="protein sequence ID" value="KAF4637352.1"/>
    <property type="molecule type" value="Genomic_DNA"/>
</dbReference>
<proteinExistence type="inferred from homology"/>
<protein>
    <recommendedName>
        <fullName evidence="6">NAD(P)-binding protein</fullName>
    </recommendedName>
</protein>
<dbReference type="PANTHER" id="PTHR42901">
    <property type="entry name" value="ALCOHOL DEHYDROGENASE"/>
    <property type="match status" value="1"/>
</dbReference>